<feature type="transmembrane region" description="Helical" evidence="8">
    <location>
        <begin position="124"/>
        <end position="141"/>
    </location>
</feature>
<dbReference type="PANTHER" id="PTHR30472:SF70">
    <property type="entry name" value="MOLYBDATE IMPORT SYSTEM PERMEASE PROTEIN MOLB"/>
    <property type="match status" value="1"/>
</dbReference>
<feature type="transmembrane region" description="Helical" evidence="8">
    <location>
        <begin position="311"/>
        <end position="329"/>
    </location>
</feature>
<evidence type="ECO:0000256" key="2">
    <source>
        <dbReference type="ARBA" id="ARBA00007935"/>
    </source>
</evidence>
<evidence type="ECO:0000313" key="10">
    <source>
        <dbReference type="Proteomes" id="UP000663499"/>
    </source>
</evidence>
<dbReference type="Proteomes" id="UP000663499">
    <property type="component" value="Chromosome"/>
</dbReference>
<evidence type="ECO:0000313" key="9">
    <source>
        <dbReference type="EMBL" id="QSX07826.1"/>
    </source>
</evidence>
<accession>A0A974XDP5</accession>
<reference evidence="9" key="1">
    <citation type="submission" date="2021-03" db="EMBL/GenBank/DDBJ databases">
        <title>Alkalibacter marinus sp. nov., isolated from tidal flat sediment.</title>
        <authorList>
            <person name="Namirimu T."/>
            <person name="Yang J.-A."/>
            <person name="Yang S.-H."/>
            <person name="Kim Y.-J."/>
            <person name="Kwon K.K."/>
        </authorList>
    </citation>
    <scope>NUCLEOTIDE SEQUENCE</scope>
    <source>
        <strain evidence="9">ES005</strain>
    </source>
</reference>
<dbReference type="InterPro" id="IPR037294">
    <property type="entry name" value="ABC_BtuC-like"/>
</dbReference>
<feature type="transmembrane region" description="Helical" evidence="8">
    <location>
        <begin position="243"/>
        <end position="269"/>
    </location>
</feature>
<dbReference type="CDD" id="cd06550">
    <property type="entry name" value="TM_ABC_iron-siderophores_like"/>
    <property type="match status" value="1"/>
</dbReference>
<keyword evidence="7 8" id="KW-0472">Membrane</keyword>
<dbReference type="GO" id="GO:0022857">
    <property type="term" value="F:transmembrane transporter activity"/>
    <property type="evidence" value="ECO:0007669"/>
    <property type="project" value="InterPro"/>
</dbReference>
<dbReference type="Gene3D" id="1.10.3470.10">
    <property type="entry name" value="ABC transporter involved in vitamin B12 uptake, BtuC"/>
    <property type="match status" value="1"/>
</dbReference>
<evidence type="ECO:0000256" key="3">
    <source>
        <dbReference type="ARBA" id="ARBA00022448"/>
    </source>
</evidence>
<keyword evidence="4" id="KW-1003">Cell membrane</keyword>
<evidence type="ECO:0000256" key="7">
    <source>
        <dbReference type="ARBA" id="ARBA00023136"/>
    </source>
</evidence>
<dbReference type="GO" id="GO:0005886">
    <property type="term" value="C:plasma membrane"/>
    <property type="evidence" value="ECO:0007669"/>
    <property type="project" value="UniProtKB-SubCell"/>
</dbReference>
<dbReference type="GO" id="GO:0033214">
    <property type="term" value="P:siderophore-iron import into cell"/>
    <property type="evidence" value="ECO:0007669"/>
    <property type="project" value="TreeGrafter"/>
</dbReference>
<evidence type="ECO:0000256" key="4">
    <source>
        <dbReference type="ARBA" id="ARBA00022475"/>
    </source>
</evidence>
<feature type="transmembrane region" description="Helical" evidence="8">
    <location>
        <begin position="195"/>
        <end position="215"/>
    </location>
</feature>
<sequence>MNRILQHKWISRILLFLLPGGAIFFTLFMGRYQIGFFDVLQVLLPWSKETSTLPSEFWTIVYQLRLPRALAGAMIGGVLAVSGAAYQGVFRNPLVNSGILGVASGASFGASLAIVVFGGGYLNYFLSFTFGMVAVMLAYFAGRIYGTTPTVTLILGGVVVSSFFGAFTSMLKYVADPYSELPALTFWAMGSLSSIGFKHFVAFIPMLMGVGLIYMSRWKINVLSMGDKEAATLGVDTKLYKMLIIGGATLATSSAVCISGTIGWVGLIIPHIGRMIVGNDNTKLIPWSMSLGATFTVLVDTASRTVSTSEIPIGILTAIVGTPFFVYLLKKTKGGGWT</sequence>
<name>A0A974XDP5_9FIRM</name>
<organism evidence="9 10">
    <name type="scientific">Alkalibacter rhizosphaerae</name>
    <dbReference type="NCBI Taxonomy" id="2815577"/>
    <lineage>
        <taxon>Bacteria</taxon>
        <taxon>Bacillati</taxon>
        <taxon>Bacillota</taxon>
        <taxon>Clostridia</taxon>
        <taxon>Eubacteriales</taxon>
        <taxon>Eubacteriaceae</taxon>
        <taxon>Alkalibacter</taxon>
    </lineage>
</organism>
<protein>
    <submittedName>
        <fullName evidence="9">Iron ABC transporter permease</fullName>
    </submittedName>
</protein>
<evidence type="ECO:0000256" key="1">
    <source>
        <dbReference type="ARBA" id="ARBA00004651"/>
    </source>
</evidence>
<evidence type="ECO:0000256" key="5">
    <source>
        <dbReference type="ARBA" id="ARBA00022692"/>
    </source>
</evidence>
<dbReference type="EMBL" id="CP071444">
    <property type="protein sequence ID" value="QSX07826.1"/>
    <property type="molecule type" value="Genomic_DNA"/>
</dbReference>
<dbReference type="KEGG" id="alka:J0B03_08385"/>
<keyword evidence="5 8" id="KW-0812">Transmembrane</keyword>
<dbReference type="FunFam" id="1.10.3470.10:FF:000001">
    <property type="entry name" value="Vitamin B12 ABC transporter permease BtuC"/>
    <property type="match status" value="1"/>
</dbReference>
<keyword evidence="3" id="KW-0813">Transport</keyword>
<evidence type="ECO:0000256" key="8">
    <source>
        <dbReference type="SAM" id="Phobius"/>
    </source>
</evidence>
<dbReference type="SUPFAM" id="SSF81345">
    <property type="entry name" value="ABC transporter involved in vitamin B12 uptake, BtuC"/>
    <property type="match status" value="1"/>
</dbReference>
<feature type="transmembrane region" description="Helical" evidence="8">
    <location>
        <begin position="153"/>
        <end position="175"/>
    </location>
</feature>
<feature type="transmembrane region" description="Helical" evidence="8">
    <location>
        <begin position="66"/>
        <end position="86"/>
    </location>
</feature>
<feature type="transmembrane region" description="Helical" evidence="8">
    <location>
        <begin position="98"/>
        <end position="118"/>
    </location>
</feature>
<keyword evidence="6 8" id="KW-1133">Transmembrane helix</keyword>
<keyword evidence="10" id="KW-1185">Reference proteome</keyword>
<proteinExistence type="inferred from homology"/>
<comment type="similarity">
    <text evidence="2">Belongs to the binding-protein-dependent transport system permease family. FecCD subfamily.</text>
</comment>
<feature type="transmembrane region" description="Helical" evidence="8">
    <location>
        <begin position="12"/>
        <end position="34"/>
    </location>
</feature>
<dbReference type="Pfam" id="PF01032">
    <property type="entry name" value="FecCD"/>
    <property type="match status" value="1"/>
</dbReference>
<dbReference type="RefSeq" id="WP_207299168.1">
    <property type="nucleotide sequence ID" value="NZ_CP071444.1"/>
</dbReference>
<comment type="subcellular location">
    <subcellularLocation>
        <location evidence="1">Cell membrane</location>
        <topology evidence="1">Multi-pass membrane protein</topology>
    </subcellularLocation>
</comment>
<evidence type="ECO:0000256" key="6">
    <source>
        <dbReference type="ARBA" id="ARBA00022989"/>
    </source>
</evidence>
<dbReference type="InterPro" id="IPR000522">
    <property type="entry name" value="ABC_transptr_permease_BtuC"/>
</dbReference>
<dbReference type="AlphaFoldDB" id="A0A974XDP5"/>
<dbReference type="PANTHER" id="PTHR30472">
    <property type="entry name" value="FERRIC ENTEROBACTIN TRANSPORT SYSTEM PERMEASE PROTEIN"/>
    <property type="match status" value="1"/>
</dbReference>
<gene>
    <name evidence="9" type="ORF">J0B03_08385</name>
</gene>